<dbReference type="Proteomes" id="UP000030907">
    <property type="component" value="Chromosome"/>
</dbReference>
<organism evidence="1 2">
    <name type="scientific">Sphingopyxis fribergensis</name>
    <dbReference type="NCBI Taxonomy" id="1515612"/>
    <lineage>
        <taxon>Bacteria</taxon>
        <taxon>Pseudomonadati</taxon>
        <taxon>Pseudomonadota</taxon>
        <taxon>Alphaproteobacteria</taxon>
        <taxon>Sphingomonadales</taxon>
        <taxon>Sphingomonadaceae</taxon>
        <taxon>Sphingopyxis</taxon>
    </lineage>
</organism>
<protein>
    <submittedName>
        <fullName evidence="1">Uncharacterized protein</fullName>
    </submittedName>
</protein>
<dbReference type="KEGG" id="sphk:SKP52_19465"/>
<sequence length="101" mass="10779">MDIRLLAIAAALPLAACTQERPPVDSTPPPPEAEMTCKADAAQSFVGQTATPDLGGALLKVAGARTLRWGPPRSAMTMDYRVDRVNVMYDDAYKITQVTCG</sequence>
<evidence type="ECO:0000313" key="2">
    <source>
        <dbReference type="Proteomes" id="UP000030907"/>
    </source>
</evidence>
<dbReference type="AlphaFoldDB" id="A0A0A7PKZ9"/>
<dbReference type="EMBL" id="CP009122">
    <property type="protein sequence ID" value="AJA10761.1"/>
    <property type="molecule type" value="Genomic_DNA"/>
</dbReference>
<dbReference type="HOGENOM" id="CLU_123717_0_1_5"/>
<evidence type="ECO:0000313" key="1">
    <source>
        <dbReference type="EMBL" id="AJA10761.1"/>
    </source>
</evidence>
<accession>A0A0A7PKZ9</accession>
<dbReference type="STRING" id="1515612.SKP52_19465"/>
<dbReference type="Gene3D" id="3.30.10.10">
    <property type="entry name" value="Trypsin Inhibitor V, subunit A"/>
    <property type="match status" value="1"/>
</dbReference>
<proteinExistence type="predicted"/>
<gene>
    <name evidence="1" type="ORF">SKP52_19465</name>
</gene>
<dbReference type="InterPro" id="IPR021719">
    <property type="entry name" value="Prot_inh_I78"/>
</dbReference>
<keyword evidence="2" id="KW-1185">Reference proteome</keyword>
<dbReference type="Pfam" id="PF11720">
    <property type="entry name" value="Inhibitor_I78"/>
    <property type="match status" value="1"/>
</dbReference>
<reference evidence="1 2" key="1">
    <citation type="journal article" date="2015" name="Int. J. Syst. Evol. Microbiol.">
        <title>Description of Sphingopyxis fribergensis sp. nov. - a soil bacterium with the ability to degrade styrene and phenylacetic acid.</title>
        <authorList>
            <person name="Oelschlagel M."/>
            <person name="Ruckert C."/>
            <person name="Kalinowski J."/>
            <person name="Schmidt G."/>
            <person name="Schlomann M."/>
            <person name="Tischler D."/>
        </authorList>
    </citation>
    <scope>NUCLEOTIDE SEQUENCE [LARGE SCALE GENOMIC DNA]</scope>
    <source>
        <strain evidence="1 2">Kp5.2</strain>
    </source>
</reference>
<name>A0A0A7PKZ9_9SPHN</name>